<dbReference type="PANTHER" id="PTHR33121:SF71">
    <property type="entry name" value="OXYGEN SENSOR PROTEIN DOSP"/>
    <property type="match status" value="1"/>
</dbReference>
<proteinExistence type="predicted"/>
<dbReference type="PROSITE" id="PS50883">
    <property type="entry name" value="EAL"/>
    <property type="match status" value="1"/>
</dbReference>
<feature type="transmembrane region" description="Helical" evidence="6">
    <location>
        <begin position="201"/>
        <end position="223"/>
    </location>
</feature>
<dbReference type="SMART" id="SM00267">
    <property type="entry name" value="GGDEF"/>
    <property type="match status" value="1"/>
</dbReference>
<evidence type="ECO:0000256" key="4">
    <source>
        <dbReference type="ARBA" id="ARBA00022989"/>
    </source>
</evidence>
<dbReference type="InterPro" id="IPR001633">
    <property type="entry name" value="EAL_dom"/>
</dbReference>
<dbReference type="PROSITE" id="PS50887">
    <property type="entry name" value="GGDEF"/>
    <property type="match status" value="1"/>
</dbReference>
<dbReference type="CDD" id="cd01949">
    <property type="entry name" value="GGDEF"/>
    <property type="match status" value="1"/>
</dbReference>
<dbReference type="SUPFAM" id="SSF141868">
    <property type="entry name" value="EAL domain-like"/>
    <property type="match status" value="1"/>
</dbReference>
<dbReference type="SMART" id="SM00052">
    <property type="entry name" value="EAL"/>
    <property type="match status" value="1"/>
</dbReference>
<dbReference type="CDD" id="cd06225">
    <property type="entry name" value="HAMP"/>
    <property type="match status" value="1"/>
</dbReference>
<dbReference type="Pfam" id="PF00563">
    <property type="entry name" value="EAL"/>
    <property type="match status" value="1"/>
</dbReference>
<sequence length="721" mass="81923">MRNDRSMLSLSHFSIRRKLLLLVSLSLFSILISTALAALLHRNDLIDARKNEIRSIVELAAGPVAELHSLYTDSRLSRDELILQVRKQLDISRYRQGNYLFLIDTAFGTMISNAGRPELEGQDIKTLKDSQGVGLLSDLLTQLDNRNGTFWRYHWAESDGMGHLGLESSKISYVMRVPGSDWVLGSGVHVQDIDQQLIERLLTLAIVMLTLLLLTLAVALIIAHNISSPITQLCQAARRLGEGQLEGEVRGIERRDELGTLARAIALLQSQAQDNLRLRKLSDHARFLEEFDPVTRLYNRQALGEALEREISRQQRHDCRLAVLVIRLVLLREITTRWGRECSNRVLNLIVERLREHLRVDDVLARHGEDTLTLVRPEAGDDDKVRALLRELLETIALPVSIDGQPFSLHGRIGVSLYPGDGDQEFQLIGRAEEALRGARREERDWVWFNSLTTTAVDQRLTLWQDIQVALEENQFFLAFQPIYNLSSNQPVSAEVLLRWRHPQQGLISPAVFIPFAEQTGLVKRIDLWVLNAVARQLRQWSKQGLSMPRLALNLSGISFLRPDFELMLNNAFSEDFALLKHLEFELTEGVLIEDMERIQDRIDSIRQLGVQIAIDDFGTGYSSLSRIRNLAIDHIKIDRSFIDDIESSPQSCKIIEAILHLAHGLRLKVVAEGVETEAQLHELRQMGCDLVQGYLLSRPLERADYEALLNEDLEIDADIL</sequence>
<dbReference type="NCBIfam" id="TIGR00254">
    <property type="entry name" value="GGDEF"/>
    <property type="match status" value="1"/>
</dbReference>
<evidence type="ECO:0000259" key="8">
    <source>
        <dbReference type="PROSITE" id="PS50885"/>
    </source>
</evidence>
<dbReference type="SMART" id="SM01049">
    <property type="entry name" value="Cache_2"/>
    <property type="match status" value="1"/>
</dbReference>
<comment type="subcellular location">
    <subcellularLocation>
        <location evidence="1">Cell membrane</location>
        <topology evidence="1">Multi-pass membrane protein</topology>
    </subcellularLocation>
</comment>
<dbReference type="InterPro" id="IPR033480">
    <property type="entry name" value="sCache_2"/>
</dbReference>
<dbReference type="GO" id="GO:0005886">
    <property type="term" value="C:plasma membrane"/>
    <property type="evidence" value="ECO:0007669"/>
    <property type="project" value="UniProtKB-SubCell"/>
</dbReference>
<dbReference type="AlphaFoldDB" id="A0A081G321"/>
<keyword evidence="11" id="KW-1185">Reference proteome</keyword>
<dbReference type="STRING" id="1232683.ADIMK_0878"/>
<name>A0A081G321_9GAMM</name>
<comment type="caution">
    <text evidence="10">The sequence shown here is derived from an EMBL/GenBank/DDBJ whole genome shotgun (WGS) entry which is preliminary data.</text>
</comment>
<gene>
    <name evidence="10" type="ORF">ADIMK_0878</name>
</gene>
<evidence type="ECO:0000256" key="1">
    <source>
        <dbReference type="ARBA" id="ARBA00004651"/>
    </source>
</evidence>
<keyword evidence="2" id="KW-1003">Cell membrane</keyword>
<dbReference type="PANTHER" id="PTHR33121">
    <property type="entry name" value="CYCLIC DI-GMP PHOSPHODIESTERASE PDEF"/>
    <property type="match status" value="1"/>
</dbReference>
<dbReference type="EMBL" id="JMQN01000013">
    <property type="protein sequence ID" value="KEA65176.1"/>
    <property type="molecule type" value="Genomic_DNA"/>
</dbReference>
<dbReference type="SUPFAM" id="SSF158472">
    <property type="entry name" value="HAMP domain-like"/>
    <property type="match status" value="1"/>
</dbReference>
<organism evidence="10 11">
    <name type="scientific">Marinobacterium lacunae</name>
    <dbReference type="NCBI Taxonomy" id="1232683"/>
    <lineage>
        <taxon>Bacteria</taxon>
        <taxon>Pseudomonadati</taxon>
        <taxon>Pseudomonadota</taxon>
        <taxon>Gammaproteobacteria</taxon>
        <taxon>Oceanospirillales</taxon>
        <taxon>Oceanospirillaceae</taxon>
        <taxon>Marinobacterium</taxon>
    </lineage>
</organism>
<dbReference type="Gene3D" id="3.30.70.270">
    <property type="match status" value="1"/>
</dbReference>
<evidence type="ECO:0000256" key="2">
    <source>
        <dbReference type="ARBA" id="ARBA00022475"/>
    </source>
</evidence>
<evidence type="ECO:0000313" key="10">
    <source>
        <dbReference type="EMBL" id="KEA65176.1"/>
    </source>
</evidence>
<evidence type="ECO:0000259" key="7">
    <source>
        <dbReference type="PROSITE" id="PS50883"/>
    </source>
</evidence>
<keyword evidence="4 6" id="KW-1133">Transmembrane helix</keyword>
<accession>A0A081G321</accession>
<dbReference type="Proteomes" id="UP000028252">
    <property type="component" value="Unassembled WGS sequence"/>
</dbReference>
<feature type="domain" description="EAL" evidence="7">
    <location>
        <begin position="460"/>
        <end position="714"/>
    </location>
</feature>
<dbReference type="CDD" id="cd01948">
    <property type="entry name" value="EAL"/>
    <property type="match status" value="1"/>
</dbReference>
<reference evidence="10 11" key="1">
    <citation type="submission" date="2014-04" db="EMBL/GenBank/DDBJ databases">
        <title>Marinobacterium kochiensis sp. nov., isolated from sediment sample collected from Kochi backwaters in Kerala, India.</title>
        <authorList>
            <person name="Singh A."/>
            <person name="Pinnaka A.K."/>
        </authorList>
    </citation>
    <scope>NUCLEOTIDE SEQUENCE [LARGE SCALE GENOMIC DNA]</scope>
    <source>
        <strain evidence="10 11">AK27</strain>
    </source>
</reference>
<protein>
    <submittedName>
        <fullName evidence="10">Diguanylate cyclase</fullName>
    </submittedName>
</protein>
<dbReference type="InterPro" id="IPR050706">
    <property type="entry name" value="Cyclic-di-GMP_PDE-like"/>
</dbReference>
<evidence type="ECO:0000256" key="3">
    <source>
        <dbReference type="ARBA" id="ARBA00022692"/>
    </source>
</evidence>
<evidence type="ECO:0000256" key="6">
    <source>
        <dbReference type="SAM" id="Phobius"/>
    </source>
</evidence>
<dbReference type="Gene3D" id="3.20.20.450">
    <property type="entry name" value="EAL domain"/>
    <property type="match status" value="1"/>
</dbReference>
<dbReference type="eggNOG" id="COG5001">
    <property type="taxonomic scope" value="Bacteria"/>
</dbReference>
<dbReference type="Pfam" id="PF17200">
    <property type="entry name" value="sCache_2"/>
    <property type="match status" value="1"/>
</dbReference>
<dbReference type="PROSITE" id="PS50885">
    <property type="entry name" value="HAMP"/>
    <property type="match status" value="1"/>
</dbReference>
<dbReference type="SUPFAM" id="SSF55073">
    <property type="entry name" value="Nucleotide cyclase"/>
    <property type="match status" value="1"/>
</dbReference>
<dbReference type="Gene3D" id="3.30.450.20">
    <property type="entry name" value="PAS domain"/>
    <property type="match status" value="1"/>
</dbReference>
<dbReference type="Gene3D" id="6.10.340.10">
    <property type="match status" value="1"/>
</dbReference>
<dbReference type="PATRIC" id="fig|1232683.4.peg.870"/>
<evidence type="ECO:0000313" key="11">
    <source>
        <dbReference type="Proteomes" id="UP000028252"/>
    </source>
</evidence>
<dbReference type="OrthoDB" id="9814202at2"/>
<feature type="domain" description="GGDEF" evidence="9">
    <location>
        <begin position="319"/>
        <end position="452"/>
    </location>
</feature>
<dbReference type="InterPro" id="IPR029787">
    <property type="entry name" value="Nucleotide_cyclase"/>
</dbReference>
<evidence type="ECO:0000259" key="9">
    <source>
        <dbReference type="PROSITE" id="PS50887"/>
    </source>
</evidence>
<evidence type="ECO:0000256" key="5">
    <source>
        <dbReference type="ARBA" id="ARBA00023136"/>
    </source>
</evidence>
<dbReference type="Pfam" id="PF00990">
    <property type="entry name" value="GGDEF"/>
    <property type="match status" value="1"/>
</dbReference>
<dbReference type="RefSeq" id="WP_081849655.1">
    <property type="nucleotide sequence ID" value="NZ_JMQN01000013.1"/>
</dbReference>
<feature type="domain" description="HAMP" evidence="8">
    <location>
        <begin position="224"/>
        <end position="277"/>
    </location>
</feature>
<dbReference type="InterPro" id="IPR035919">
    <property type="entry name" value="EAL_sf"/>
</dbReference>
<keyword evidence="5 6" id="KW-0472">Membrane</keyword>
<dbReference type="InterPro" id="IPR043128">
    <property type="entry name" value="Rev_trsase/Diguanyl_cyclase"/>
</dbReference>
<dbReference type="SMART" id="SM00304">
    <property type="entry name" value="HAMP"/>
    <property type="match status" value="1"/>
</dbReference>
<dbReference type="GO" id="GO:0071111">
    <property type="term" value="F:cyclic-guanylate-specific phosphodiesterase activity"/>
    <property type="evidence" value="ECO:0007669"/>
    <property type="project" value="InterPro"/>
</dbReference>
<keyword evidence="3 6" id="KW-0812">Transmembrane</keyword>
<dbReference type="InterPro" id="IPR003660">
    <property type="entry name" value="HAMP_dom"/>
</dbReference>
<dbReference type="GO" id="GO:0007165">
    <property type="term" value="P:signal transduction"/>
    <property type="evidence" value="ECO:0007669"/>
    <property type="project" value="InterPro"/>
</dbReference>
<dbReference type="InterPro" id="IPR000160">
    <property type="entry name" value="GGDEF_dom"/>
</dbReference>
<dbReference type="Pfam" id="PF00672">
    <property type="entry name" value="HAMP"/>
    <property type="match status" value="1"/>
</dbReference>